<organism evidence="1 2">
    <name type="scientific">Cupriavidus pampae</name>
    <dbReference type="NCBI Taxonomy" id="659251"/>
    <lineage>
        <taxon>Bacteria</taxon>
        <taxon>Pseudomonadati</taxon>
        <taxon>Pseudomonadota</taxon>
        <taxon>Betaproteobacteria</taxon>
        <taxon>Burkholderiales</taxon>
        <taxon>Burkholderiaceae</taxon>
        <taxon>Cupriavidus</taxon>
    </lineage>
</organism>
<protein>
    <recommendedName>
        <fullName evidence="3">BIG2 domain-containing protein</fullName>
    </recommendedName>
</protein>
<evidence type="ECO:0008006" key="3">
    <source>
        <dbReference type="Google" id="ProtNLM"/>
    </source>
</evidence>
<name>A0ABM8XXC9_9BURK</name>
<dbReference type="EMBL" id="CAJZAG010000013">
    <property type="protein sequence ID" value="CAG9185025.1"/>
    <property type="molecule type" value="Genomic_DNA"/>
</dbReference>
<gene>
    <name evidence="1" type="ORF">LMG32289_05830</name>
</gene>
<dbReference type="Gene3D" id="2.60.40.1080">
    <property type="match status" value="1"/>
</dbReference>
<accession>A0ABM8XXC9</accession>
<evidence type="ECO:0000313" key="1">
    <source>
        <dbReference type="EMBL" id="CAG9185025.1"/>
    </source>
</evidence>
<comment type="caution">
    <text evidence="1">The sequence shown here is derived from an EMBL/GenBank/DDBJ whole genome shotgun (WGS) entry which is preliminary data.</text>
</comment>
<sequence length="604" mass="61073">MMLKATLLGADGQEVKGAKFAWSSSNEAVATVVSASDLAPAAAASVTQPVGIYATVRLLAPGEANVIATATLPDGSQAASTTHLAVQPAAAKTYSLTLSPSTLTVNAGAAPQVVTAVVQRSDGVDGAADLKDWSWAIDNNTFAVTPASDSHSAQVSTTGTLAATGQLTACASTPAGDRLCSNAALTRALVPLPSIAFSASSLSVRPGLTGTVSVTLTDAQGANLAGQVTLAWSIQQSGTAASIVSVGNGGSVTIGMDAAQVTAYTATLTVTATYPDGRSNSSTLPLSSPGVWTRLPDAPIASPSIISLAIDGTRVWRLTADGSQPARLERFGAADDTAVEPGSALPATAQGIWLAAAANPANSAVMVQLGADGSSVSFGSFDGDLAGARADTSLRGCGPTPTGRNFVTTTGGNIDSTGWCPNMVSWTTSWWERVGGMMQPTGEFSDAPVLDARPFPDGSGAMTLHNDGVNEIIQSNGMTMAYVYTATSTLSFGAVAANAADQNAQVYGYASSLGIVSRPSPGAHYANVWSAVPSLIKLSAIPHFLVGLSASSWTLFNTDTRATTTIALPAAGTPTDFVSALDANGKVRIAAKLVDGSVWLYQQP</sequence>
<dbReference type="Proteomes" id="UP000706525">
    <property type="component" value="Unassembled WGS sequence"/>
</dbReference>
<evidence type="ECO:0000313" key="2">
    <source>
        <dbReference type="Proteomes" id="UP000706525"/>
    </source>
</evidence>
<proteinExistence type="predicted"/>
<reference evidence="1 2" key="1">
    <citation type="submission" date="2021-08" db="EMBL/GenBank/DDBJ databases">
        <authorList>
            <person name="Peeters C."/>
        </authorList>
    </citation>
    <scope>NUCLEOTIDE SEQUENCE [LARGE SCALE GENOMIC DNA]</scope>
    <source>
        <strain evidence="1 2">LMG 32289</strain>
    </source>
</reference>
<keyword evidence="2" id="KW-1185">Reference proteome</keyword>